<dbReference type="Gene3D" id="1.20.1390.10">
    <property type="entry name" value="PWI domain"/>
    <property type="match status" value="1"/>
</dbReference>
<dbReference type="InterPro" id="IPR002483">
    <property type="entry name" value="PWI_dom"/>
</dbReference>
<feature type="domain" description="PWI" evidence="3">
    <location>
        <begin position="28"/>
        <end position="127"/>
    </location>
</feature>
<dbReference type="GO" id="GO:0005681">
    <property type="term" value="C:spliceosomal complex"/>
    <property type="evidence" value="ECO:0007669"/>
    <property type="project" value="TreeGrafter"/>
</dbReference>
<evidence type="ECO:0000256" key="2">
    <source>
        <dbReference type="SAM" id="MobiDB-lite"/>
    </source>
</evidence>
<feature type="region of interest" description="Disordered" evidence="2">
    <location>
        <begin position="140"/>
        <end position="197"/>
    </location>
</feature>
<feature type="compositionally biased region" description="Polar residues" evidence="2">
    <location>
        <begin position="147"/>
        <end position="159"/>
    </location>
</feature>
<name>A0A0R3UJ52_MESCO</name>
<organism evidence="4 5">
    <name type="scientific">Mesocestoides corti</name>
    <name type="common">Flatworm</name>
    <dbReference type="NCBI Taxonomy" id="53468"/>
    <lineage>
        <taxon>Eukaryota</taxon>
        <taxon>Metazoa</taxon>
        <taxon>Spiralia</taxon>
        <taxon>Lophotrochozoa</taxon>
        <taxon>Platyhelminthes</taxon>
        <taxon>Cestoda</taxon>
        <taxon>Eucestoda</taxon>
        <taxon>Cyclophyllidea</taxon>
        <taxon>Mesocestoididae</taxon>
        <taxon>Mesocestoides</taxon>
    </lineage>
</organism>
<dbReference type="PANTHER" id="PTHR23148">
    <property type="entry name" value="SERINE/ARGININE REGULATED NUCLEAR MATRIX PROTEIN"/>
    <property type="match status" value="1"/>
</dbReference>
<dbReference type="GO" id="GO:0006397">
    <property type="term" value="P:mRNA processing"/>
    <property type="evidence" value="ECO:0007669"/>
    <property type="project" value="UniProtKB-KW"/>
</dbReference>
<dbReference type="PANTHER" id="PTHR23148:SF0">
    <property type="entry name" value="SERINE_ARGININE REPETITIVE MATRIX PROTEIN 1"/>
    <property type="match status" value="1"/>
</dbReference>
<dbReference type="InterPro" id="IPR052225">
    <property type="entry name" value="Ser/Arg_repetitive_matrix"/>
</dbReference>
<dbReference type="PROSITE" id="PS51025">
    <property type="entry name" value="PWI"/>
    <property type="match status" value="1"/>
</dbReference>
<sequence length="322" mass="35164">MTDAGFFKGTSTDQDSRFADKKKKLMKSMKFGDNLNQKVDTQRVNVECIKPWIVKRITELLSYDDDIVCDFVVNLLSEQFPDPKDIQINLTAFLGSKSARIFVTELWDLLLSAMNTPGGVPAIFLEAKKAELLSSRTDEEKFRNEISRSSGGAPTSTGSRPAIEVKKEGDGSATKHRSPLRLEEEGRRSGRRERRRYSMSDYHASSLLLPSANTLALAPPIESVAHPLELVDADDGETDGMTTGPGEGDITGATRDRRQRAATTTVVTTVHAVVVTTRMVLMASGSVRMTSTIAGVARGTAVMSVGSRMKGLFAVLFPPDDF</sequence>
<dbReference type="Pfam" id="PF01480">
    <property type="entry name" value="PWI"/>
    <property type="match status" value="1"/>
</dbReference>
<evidence type="ECO:0000256" key="1">
    <source>
        <dbReference type="ARBA" id="ARBA00022664"/>
    </source>
</evidence>
<dbReference type="OrthoDB" id="163257at2759"/>
<protein>
    <recommendedName>
        <fullName evidence="3">PWI domain-containing protein</fullName>
    </recommendedName>
</protein>
<evidence type="ECO:0000313" key="5">
    <source>
        <dbReference type="Proteomes" id="UP000267029"/>
    </source>
</evidence>
<dbReference type="InterPro" id="IPR036483">
    <property type="entry name" value="PWI_dom_sf"/>
</dbReference>
<accession>A0A0R3UJ52</accession>
<dbReference type="SMART" id="SM00311">
    <property type="entry name" value="PWI"/>
    <property type="match status" value="1"/>
</dbReference>
<evidence type="ECO:0000259" key="3">
    <source>
        <dbReference type="PROSITE" id="PS51025"/>
    </source>
</evidence>
<keyword evidence="5" id="KW-1185">Reference proteome</keyword>
<evidence type="ECO:0000313" key="4">
    <source>
        <dbReference type="EMBL" id="VDD81508.1"/>
    </source>
</evidence>
<dbReference type="STRING" id="53468.A0A0R3UJ52"/>
<dbReference type="AlphaFoldDB" id="A0A0R3UJ52"/>
<dbReference type="Proteomes" id="UP000267029">
    <property type="component" value="Unassembled WGS sequence"/>
</dbReference>
<dbReference type="SUPFAM" id="SSF101233">
    <property type="entry name" value="PWI domain"/>
    <property type="match status" value="1"/>
</dbReference>
<proteinExistence type="predicted"/>
<gene>
    <name evidence="4" type="ORF">MCOS_LOCUS7511</name>
</gene>
<keyword evidence="1" id="KW-0507">mRNA processing</keyword>
<dbReference type="GO" id="GO:0048024">
    <property type="term" value="P:regulation of mRNA splicing, via spliceosome"/>
    <property type="evidence" value="ECO:0007669"/>
    <property type="project" value="TreeGrafter"/>
</dbReference>
<dbReference type="EMBL" id="UXSR01005375">
    <property type="protein sequence ID" value="VDD81508.1"/>
    <property type="molecule type" value="Genomic_DNA"/>
</dbReference>
<reference evidence="4 5" key="1">
    <citation type="submission" date="2018-10" db="EMBL/GenBank/DDBJ databases">
        <authorList>
            <consortium name="Pathogen Informatics"/>
        </authorList>
    </citation>
    <scope>NUCLEOTIDE SEQUENCE [LARGE SCALE GENOMIC DNA]</scope>
</reference>
<dbReference type="GO" id="GO:0003723">
    <property type="term" value="F:RNA binding"/>
    <property type="evidence" value="ECO:0007669"/>
    <property type="project" value="TreeGrafter"/>
</dbReference>